<dbReference type="AlphaFoldDB" id="A0A1H9L0S1"/>
<dbReference type="Pfam" id="PF10517">
    <property type="entry name" value="DM13"/>
    <property type="match status" value="1"/>
</dbReference>
<dbReference type="InterPro" id="IPR019545">
    <property type="entry name" value="DM13_domain"/>
</dbReference>
<dbReference type="RefSeq" id="WP_090171247.1">
    <property type="nucleotide sequence ID" value="NZ_FOFB01000022.1"/>
</dbReference>
<dbReference type="PROSITE" id="PS51549">
    <property type="entry name" value="DM13"/>
    <property type="match status" value="1"/>
</dbReference>
<dbReference type="SMART" id="SM00635">
    <property type="entry name" value="BID_2"/>
    <property type="match status" value="1"/>
</dbReference>
<dbReference type="InterPro" id="IPR008964">
    <property type="entry name" value="Invasin/intimin_cell_adhesion"/>
</dbReference>
<proteinExistence type="predicted"/>
<dbReference type="Proteomes" id="UP000199021">
    <property type="component" value="Unassembled WGS sequence"/>
</dbReference>
<dbReference type="SUPFAM" id="SSF49373">
    <property type="entry name" value="Invasin/intimin cell-adhesion fragments"/>
    <property type="match status" value="1"/>
</dbReference>
<dbReference type="Gene3D" id="2.60.40.1080">
    <property type="match status" value="1"/>
</dbReference>
<organism evidence="2 3">
    <name type="scientific">Neolewinella agarilytica</name>
    <dbReference type="NCBI Taxonomy" id="478744"/>
    <lineage>
        <taxon>Bacteria</taxon>
        <taxon>Pseudomonadati</taxon>
        <taxon>Bacteroidota</taxon>
        <taxon>Saprospiria</taxon>
        <taxon>Saprospirales</taxon>
        <taxon>Lewinellaceae</taxon>
        <taxon>Neolewinella</taxon>
    </lineage>
</organism>
<protein>
    <submittedName>
        <fullName evidence="2">Electron transfer DM13</fullName>
    </submittedName>
</protein>
<evidence type="ECO:0000259" key="1">
    <source>
        <dbReference type="PROSITE" id="PS51549"/>
    </source>
</evidence>
<evidence type="ECO:0000313" key="3">
    <source>
        <dbReference type="Proteomes" id="UP000199021"/>
    </source>
</evidence>
<gene>
    <name evidence="2" type="ORF">SAMN05444359_12265</name>
</gene>
<reference evidence="3" key="1">
    <citation type="submission" date="2016-10" db="EMBL/GenBank/DDBJ databases">
        <authorList>
            <person name="Varghese N."/>
            <person name="Submissions S."/>
        </authorList>
    </citation>
    <scope>NUCLEOTIDE SEQUENCE [LARGE SCALE GENOMIC DNA]</scope>
    <source>
        <strain evidence="3">DSM 24740</strain>
    </source>
</reference>
<dbReference type="Pfam" id="PF02368">
    <property type="entry name" value="Big_2"/>
    <property type="match status" value="1"/>
</dbReference>
<feature type="domain" description="DM13" evidence="1">
    <location>
        <begin position="125"/>
        <end position="225"/>
    </location>
</feature>
<dbReference type="EMBL" id="FOFB01000022">
    <property type="protein sequence ID" value="SER04727.1"/>
    <property type="molecule type" value="Genomic_DNA"/>
</dbReference>
<dbReference type="InterPro" id="IPR003343">
    <property type="entry name" value="Big_2"/>
</dbReference>
<evidence type="ECO:0000313" key="2">
    <source>
        <dbReference type="EMBL" id="SER04727.1"/>
    </source>
</evidence>
<dbReference type="InParanoid" id="A0A1H9L0S1"/>
<dbReference type="PROSITE" id="PS51257">
    <property type="entry name" value="PROKAR_LIPOPROTEIN"/>
    <property type="match status" value="1"/>
</dbReference>
<sequence length="225" mass="24314">MRFFFLILLTSLFFSCIGEDVVDDYVAPQIRLTNPISSIEEGTTYQFEFQFFNNIGQAEAVDANWSSEDPSIVSISATGLASALQVGTTNLSVTYQDEFGESATDALSVEVGESTVVVETMSKSGAIATTSSYDLEGDFTLTELPNGQLDLSFGDNYVADSGLPGLYVYLSNNPNSTSDALEIAAVQTFQGAHNYIIDGATLNDYSHVLYFCKPFNVKVGDGEIE</sequence>
<dbReference type="OrthoDB" id="155521at2"/>
<accession>A0A1H9L0S1</accession>
<keyword evidence="3" id="KW-1185">Reference proteome</keyword>
<name>A0A1H9L0S1_9BACT</name>